<protein>
    <submittedName>
        <fullName evidence="1">Uncharacterized protein</fullName>
    </submittedName>
</protein>
<proteinExistence type="predicted"/>
<dbReference type="Proteomes" id="UP000199437">
    <property type="component" value="Unassembled WGS sequence"/>
</dbReference>
<accession>A0A1I0Q9R2</accession>
<evidence type="ECO:0000313" key="2">
    <source>
        <dbReference type="Proteomes" id="UP000199437"/>
    </source>
</evidence>
<sequence length="73" mass="8489">MDSQTIQEFKREFRPILHLPKGAKRARGVQVQNLENVVGSQNAYNCVLKALGSKQDKYKVKLRKCGTLYFYRK</sequence>
<gene>
    <name evidence="1" type="ORF">SAMN05216290_2134</name>
</gene>
<keyword evidence="2" id="KW-1185">Reference proteome</keyword>
<reference evidence="2" key="1">
    <citation type="submission" date="2016-10" db="EMBL/GenBank/DDBJ databases">
        <authorList>
            <person name="Varghese N."/>
            <person name="Submissions S."/>
        </authorList>
    </citation>
    <scope>NUCLEOTIDE SEQUENCE [LARGE SCALE GENOMIC DNA]</scope>
    <source>
        <strain evidence="2">CGMCC 1.12402</strain>
    </source>
</reference>
<dbReference type="STRING" id="1267423.SAMN05216290_2134"/>
<evidence type="ECO:0000313" key="1">
    <source>
        <dbReference type="EMBL" id="SEW23622.1"/>
    </source>
</evidence>
<organism evidence="1 2">
    <name type="scientific">Roseivirga pacifica</name>
    <dbReference type="NCBI Taxonomy" id="1267423"/>
    <lineage>
        <taxon>Bacteria</taxon>
        <taxon>Pseudomonadati</taxon>
        <taxon>Bacteroidota</taxon>
        <taxon>Cytophagia</taxon>
        <taxon>Cytophagales</taxon>
        <taxon>Roseivirgaceae</taxon>
        <taxon>Roseivirga</taxon>
    </lineage>
</organism>
<dbReference type="AlphaFoldDB" id="A0A1I0Q9R2"/>
<name>A0A1I0Q9R2_9BACT</name>
<dbReference type="EMBL" id="FOIR01000002">
    <property type="protein sequence ID" value="SEW23622.1"/>
    <property type="molecule type" value="Genomic_DNA"/>
</dbReference>